<reference evidence="1 2" key="1">
    <citation type="submission" date="2023-07" db="EMBL/GenBank/DDBJ databases">
        <title>Sequencing the genomes of 1000 actinobacteria strains.</title>
        <authorList>
            <person name="Klenk H.-P."/>
        </authorList>
    </citation>
    <scope>NUCLEOTIDE SEQUENCE [LARGE SCALE GENOMIC DNA]</scope>
    <source>
        <strain evidence="1 2">DSM 44388</strain>
    </source>
</reference>
<dbReference type="InterPro" id="IPR012349">
    <property type="entry name" value="Split_barrel_FMN-bd"/>
</dbReference>
<evidence type="ECO:0000313" key="2">
    <source>
        <dbReference type="Proteomes" id="UP001235712"/>
    </source>
</evidence>
<evidence type="ECO:0000313" key="1">
    <source>
        <dbReference type="EMBL" id="MDP9829729.1"/>
    </source>
</evidence>
<accession>A0ABT9PAL1</accession>
<protein>
    <recommendedName>
        <fullName evidence="3">DUF5678 domain-containing protein</fullName>
    </recommendedName>
</protein>
<dbReference type="Proteomes" id="UP001235712">
    <property type="component" value="Unassembled WGS sequence"/>
</dbReference>
<dbReference type="SUPFAM" id="SSF50475">
    <property type="entry name" value="FMN-binding split barrel"/>
    <property type="match status" value="1"/>
</dbReference>
<sequence length="71" mass="8094">MDEYHDDWTHLWWARADGAATIHDSDEAAVDALAARYPAYQERRPCGPVVSVEVSRWSGWSFTPPDGHRSH</sequence>
<evidence type="ECO:0008006" key="3">
    <source>
        <dbReference type="Google" id="ProtNLM"/>
    </source>
</evidence>
<comment type="caution">
    <text evidence="1">The sequence shown here is derived from an EMBL/GenBank/DDBJ whole genome shotgun (WGS) entry which is preliminary data.</text>
</comment>
<dbReference type="Gene3D" id="2.30.110.10">
    <property type="entry name" value="Electron Transport, Fmn-binding Protein, Chain A"/>
    <property type="match status" value="1"/>
</dbReference>
<name>A0ABT9PAL1_9ACTN</name>
<organism evidence="1 2">
    <name type="scientific">Kineosporia succinea</name>
    <dbReference type="NCBI Taxonomy" id="84632"/>
    <lineage>
        <taxon>Bacteria</taxon>
        <taxon>Bacillati</taxon>
        <taxon>Actinomycetota</taxon>
        <taxon>Actinomycetes</taxon>
        <taxon>Kineosporiales</taxon>
        <taxon>Kineosporiaceae</taxon>
        <taxon>Kineosporia</taxon>
    </lineage>
</organism>
<dbReference type="EMBL" id="JAUSQZ010000001">
    <property type="protein sequence ID" value="MDP9829729.1"/>
    <property type="molecule type" value="Genomic_DNA"/>
</dbReference>
<gene>
    <name evidence="1" type="ORF">J2S57_005478</name>
</gene>
<proteinExistence type="predicted"/>
<keyword evidence="2" id="KW-1185">Reference proteome</keyword>